<keyword evidence="1" id="KW-0812">Transmembrane</keyword>
<dbReference type="Proteomes" id="UP000824073">
    <property type="component" value="Unassembled WGS sequence"/>
</dbReference>
<evidence type="ECO:0000313" key="3">
    <source>
        <dbReference type="Proteomes" id="UP000824073"/>
    </source>
</evidence>
<name>A0A9D1IUS1_9CLOT</name>
<comment type="caution">
    <text evidence="2">The sequence shown here is derived from an EMBL/GenBank/DDBJ whole genome shotgun (WGS) entry which is preliminary data.</text>
</comment>
<keyword evidence="1" id="KW-1133">Transmembrane helix</keyword>
<proteinExistence type="predicted"/>
<feature type="transmembrane region" description="Helical" evidence="1">
    <location>
        <begin position="39"/>
        <end position="65"/>
    </location>
</feature>
<accession>A0A9D1IUS1</accession>
<dbReference type="AlphaFoldDB" id="A0A9D1IUS1"/>
<feature type="transmembrane region" description="Helical" evidence="1">
    <location>
        <begin position="119"/>
        <end position="143"/>
    </location>
</feature>
<evidence type="ECO:0000256" key="1">
    <source>
        <dbReference type="SAM" id="Phobius"/>
    </source>
</evidence>
<reference evidence="2" key="2">
    <citation type="journal article" date="2021" name="PeerJ">
        <title>Extensive microbial diversity within the chicken gut microbiome revealed by metagenomics and culture.</title>
        <authorList>
            <person name="Gilroy R."/>
            <person name="Ravi A."/>
            <person name="Getino M."/>
            <person name="Pursley I."/>
            <person name="Horton D.L."/>
            <person name="Alikhan N.F."/>
            <person name="Baker D."/>
            <person name="Gharbi K."/>
            <person name="Hall N."/>
            <person name="Watson M."/>
            <person name="Adriaenssens E.M."/>
            <person name="Foster-Nyarko E."/>
            <person name="Jarju S."/>
            <person name="Secka A."/>
            <person name="Antonio M."/>
            <person name="Oren A."/>
            <person name="Chaudhuri R.R."/>
            <person name="La Ragione R."/>
            <person name="Hildebrand F."/>
            <person name="Pallen M.J."/>
        </authorList>
    </citation>
    <scope>NUCLEOTIDE SEQUENCE</scope>
    <source>
        <strain evidence="2">CHK191-8634</strain>
    </source>
</reference>
<reference evidence="2" key="1">
    <citation type="submission" date="2020-10" db="EMBL/GenBank/DDBJ databases">
        <authorList>
            <person name="Gilroy R."/>
        </authorList>
    </citation>
    <scope>NUCLEOTIDE SEQUENCE</scope>
    <source>
        <strain evidence="2">CHK191-8634</strain>
    </source>
</reference>
<organism evidence="2 3">
    <name type="scientific">Candidatus Ventrousia excrementavium</name>
    <dbReference type="NCBI Taxonomy" id="2840961"/>
    <lineage>
        <taxon>Bacteria</taxon>
        <taxon>Bacillati</taxon>
        <taxon>Bacillota</taxon>
        <taxon>Clostridia</taxon>
        <taxon>Eubacteriales</taxon>
        <taxon>Clostridiaceae</taxon>
        <taxon>Clostridiaceae incertae sedis</taxon>
        <taxon>Candidatus Ventrousia</taxon>
    </lineage>
</organism>
<feature type="transmembrane region" description="Helical" evidence="1">
    <location>
        <begin position="200"/>
        <end position="218"/>
    </location>
</feature>
<sequence>MLILLGTTLTTSFFDCLNPSAIAQQMMLQAMVNNKRHTLFFIFGIGSANLAMGLAIYYGIAAWVTQLLSSLTAAYPLYVYGLELAAGFLCLGVGIRLFARVKRSAAAVQQNLSQPAAQLTPLSLFVMGAAFCFIELTSALPYFGFLAVLSTYHYAFPLVLAFIVLYDFVYVLPLVLVYLGYNRLRGTAFITRLENVLSKVSSYIVPGAVGLLSVFLIFHSTSSLL</sequence>
<feature type="transmembrane region" description="Helical" evidence="1">
    <location>
        <begin position="77"/>
        <end position="99"/>
    </location>
</feature>
<gene>
    <name evidence="2" type="ORF">IAB67_05455</name>
</gene>
<dbReference type="EMBL" id="DVMR01000045">
    <property type="protein sequence ID" value="HIU43727.1"/>
    <property type="molecule type" value="Genomic_DNA"/>
</dbReference>
<protein>
    <submittedName>
        <fullName evidence="2">Uncharacterized protein</fullName>
    </submittedName>
</protein>
<keyword evidence="1" id="KW-0472">Membrane</keyword>
<feature type="transmembrane region" description="Helical" evidence="1">
    <location>
        <begin position="155"/>
        <end position="179"/>
    </location>
</feature>
<evidence type="ECO:0000313" key="2">
    <source>
        <dbReference type="EMBL" id="HIU43727.1"/>
    </source>
</evidence>